<comment type="caution">
    <text evidence="2">The sequence shown here is derived from an EMBL/GenBank/DDBJ whole genome shotgun (WGS) entry which is preliminary data.</text>
</comment>
<dbReference type="AlphaFoldDB" id="A0A917VFF2"/>
<sequence length="106" mass="11259">MQGAAESQMGEADTRPRLAVPHQGQRRPAGSAGAPFLPHRPGECGPRGGQAGQVVGLRALRRCDGLPLMGFPNVLAQDTRVPDKVTRGSPGSPTARRDEPRHRALH</sequence>
<reference evidence="2" key="2">
    <citation type="submission" date="2020-09" db="EMBL/GenBank/DDBJ databases">
        <authorList>
            <person name="Sun Q."/>
            <person name="Ohkuma M."/>
        </authorList>
    </citation>
    <scope>NUCLEOTIDE SEQUENCE</scope>
    <source>
        <strain evidence="2">JCM 3035</strain>
    </source>
</reference>
<name>A0A917VFF2_9ACTN</name>
<keyword evidence="3" id="KW-1185">Reference proteome</keyword>
<reference evidence="2" key="1">
    <citation type="journal article" date="2014" name="Int. J. Syst. Evol. Microbiol.">
        <title>Complete genome sequence of Corynebacterium casei LMG S-19264T (=DSM 44701T), isolated from a smear-ripened cheese.</title>
        <authorList>
            <consortium name="US DOE Joint Genome Institute (JGI-PGF)"/>
            <person name="Walter F."/>
            <person name="Albersmeier A."/>
            <person name="Kalinowski J."/>
            <person name="Ruckert C."/>
        </authorList>
    </citation>
    <scope>NUCLEOTIDE SEQUENCE</scope>
    <source>
        <strain evidence="2">JCM 3035</strain>
    </source>
</reference>
<proteinExistence type="predicted"/>
<dbReference type="EMBL" id="BMPQ01000007">
    <property type="protein sequence ID" value="GGK70178.1"/>
    <property type="molecule type" value="Genomic_DNA"/>
</dbReference>
<feature type="region of interest" description="Disordered" evidence="1">
    <location>
        <begin position="1"/>
        <end position="51"/>
    </location>
</feature>
<dbReference type="Proteomes" id="UP000637788">
    <property type="component" value="Unassembled WGS sequence"/>
</dbReference>
<feature type="region of interest" description="Disordered" evidence="1">
    <location>
        <begin position="75"/>
        <end position="106"/>
    </location>
</feature>
<organism evidence="2 3">
    <name type="scientific">Streptomyces flaveus</name>
    <dbReference type="NCBI Taxonomy" id="66370"/>
    <lineage>
        <taxon>Bacteria</taxon>
        <taxon>Bacillati</taxon>
        <taxon>Actinomycetota</taxon>
        <taxon>Actinomycetes</taxon>
        <taxon>Kitasatosporales</taxon>
        <taxon>Streptomycetaceae</taxon>
        <taxon>Streptomyces</taxon>
        <taxon>Streptomyces aurantiacus group</taxon>
    </lineage>
</organism>
<evidence type="ECO:0000313" key="3">
    <source>
        <dbReference type="Proteomes" id="UP000637788"/>
    </source>
</evidence>
<accession>A0A917VFF2</accession>
<evidence type="ECO:0000313" key="2">
    <source>
        <dbReference type="EMBL" id="GGK70178.1"/>
    </source>
</evidence>
<protein>
    <submittedName>
        <fullName evidence="2">Uncharacterized protein</fullName>
    </submittedName>
</protein>
<evidence type="ECO:0000256" key="1">
    <source>
        <dbReference type="SAM" id="MobiDB-lite"/>
    </source>
</evidence>
<gene>
    <name evidence="2" type="ORF">GCM10010094_34000</name>
</gene>
<feature type="compositionally biased region" description="Basic and acidic residues" evidence="1">
    <location>
        <begin position="95"/>
        <end position="106"/>
    </location>
</feature>